<gene>
    <name evidence="6" type="ORF">R3Q59_01350</name>
</gene>
<protein>
    <recommendedName>
        <fullName evidence="4">3-oxoacyl-[acyl-carrier-protein] reductase MabA</fullName>
    </recommendedName>
</protein>
<comment type="caution">
    <text evidence="6">The sequence shown here is derived from an EMBL/GenBank/DDBJ whole genome shotgun (WGS) entry which is preliminary data.</text>
</comment>
<comment type="similarity">
    <text evidence="2">Belongs to the short-chain dehydrogenases/reductases (SDR) family.</text>
</comment>
<dbReference type="Proteomes" id="UP001185737">
    <property type="component" value="Unassembled WGS sequence"/>
</dbReference>
<evidence type="ECO:0000313" key="7">
    <source>
        <dbReference type="Proteomes" id="UP001185737"/>
    </source>
</evidence>
<evidence type="ECO:0000313" key="6">
    <source>
        <dbReference type="EMBL" id="MDV6279161.1"/>
    </source>
</evidence>
<keyword evidence="7" id="KW-1185">Reference proteome</keyword>
<dbReference type="PANTHER" id="PTHR42879:SF2">
    <property type="entry name" value="3-OXOACYL-[ACYL-CARRIER-PROTEIN] REDUCTASE FABG"/>
    <property type="match status" value="1"/>
</dbReference>
<evidence type="ECO:0000256" key="4">
    <source>
        <dbReference type="ARBA" id="ARBA00040781"/>
    </source>
</evidence>
<comment type="subcellular location">
    <subcellularLocation>
        <location evidence="1">Secreted</location>
        <location evidence="1">Cell wall</location>
    </subcellularLocation>
</comment>
<comment type="catalytic activity">
    <reaction evidence="5">
        <text>a (3R)-hydroxyacyl-[ACP] + NADP(+) = a 3-oxoacyl-[ACP] + NADPH + H(+)</text>
        <dbReference type="Rhea" id="RHEA:17397"/>
        <dbReference type="Rhea" id="RHEA-COMP:9916"/>
        <dbReference type="Rhea" id="RHEA-COMP:9945"/>
        <dbReference type="ChEBI" id="CHEBI:15378"/>
        <dbReference type="ChEBI" id="CHEBI:57783"/>
        <dbReference type="ChEBI" id="CHEBI:58349"/>
        <dbReference type="ChEBI" id="CHEBI:78776"/>
        <dbReference type="ChEBI" id="CHEBI:78827"/>
        <dbReference type="EC" id="1.1.1.100"/>
    </reaction>
    <physiologicalReaction direction="right-to-left" evidence="5">
        <dbReference type="Rhea" id="RHEA:17399"/>
    </physiologicalReaction>
</comment>
<evidence type="ECO:0000256" key="2">
    <source>
        <dbReference type="ARBA" id="ARBA00006484"/>
    </source>
</evidence>
<proteinExistence type="inferred from homology"/>
<dbReference type="PRINTS" id="PR00080">
    <property type="entry name" value="SDRFAMILY"/>
</dbReference>
<dbReference type="EMBL" id="JAWLKA010000001">
    <property type="protein sequence ID" value="MDV6279161.1"/>
    <property type="molecule type" value="Genomic_DNA"/>
</dbReference>
<dbReference type="CDD" id="cd05233">
    <property type="entry name" value="SDR_c"/>
    <property type="match status" value="1"/>
</dbReference>
<dbReference type="InterPro" id="IPR050259">
    <property type="entry name" value="SDR"/>
</dbReference>
<dbReference type="InterPro" id="IPR036291">
    <property type="entry name" value="NAD(P)-bd_dom_sf"/>
</dbReference>
<dbReference type="Pfam" id="PF13561">
    <property type="entry name" value="adh_short_C2"/>
    <property type="match status" value="1"/>
</dbReference>
<keyword evidence="3" id="KW-0134">Cell wall</keyword>
<name>A0ABU4C6J2_RHOJO</name>
<dbReference type="RefSeq" id="WP_317567334.1">
    <property type="nucleotide sequence ID" value="NZ_JAWLKA010000001.1"/>
</dbReference>
<dbReference type="InterPro" id="IPR002347">
    <property type="entry name" value="SDR_fam"/>
</dbReference>
<dbReference type="PRINTS" id="PR00081">
    <property type="entry name" value="GDHRDH"/>
</dbReference>
<sequence>MNASLTAPVALVTGGAGGMGVAIAAVLLDDGFRIALLDRRGAAAAAHSLATSDAAQILGVEADVTDEESVRTAIEQVASTWGRVDALVNNAGIEPQHTMENLERGTWQATLDVNLTGPALMIKHCIPLWRRQGGGRVVSIGSRVWLGGGSVAAYSASKAGLVGMTRAACRELGPLGVTANVVAPSFVRTPLNAEKGDAEFVEAYLRRFAEVSPLGRLVEPVDVANAVAFLLSDRARNITGETVHVAAGTQLAPFVQ</sequence>
<dbReference type="SUPFAM" id="SSF51735">
    <property type="entry name" value="NAD(P)-binding Rossmann-fold domains"/>
    <property type="match status" value="1"/>
</dbReference>
<evidence type="ECO:0000256" key="3">
    <source>
        <dbReference type="ARBA" id="ARBA00022512"/>
    </source>
</evidence>
<accession>A0ABU4C6J2</accession>
<reference evidence="6 7" key="1">
    <citation type="submission" date="2023-10" db="EMBL/GenBank/DDBJ databases">
        <title>Development of a sustainable strategy for remediation of hydrocarbon-contaminated territories based on the waste exchange concept.</title>
        <authorList>
            <person name="Krivoruchko A."/>
        </authorList>
    </citation>
    <scope>NUCLEOTIDE SEQUENCE [LARGE SCALE GENOMIC DNA]</scope>
    <source>
        <strain evidence="6 7">IEGM 60</strain>
    </source>
</reference>
<dbReference type="PANTHER" id="PTHR42879">
    <property type="entry name" value="3-OXOACYL-(ACYL-CARRIER-PROTEIN) REDUCTASE"/>
    <property type="match status" value="1"/>
</dbReference>
<dbReference type="Gene3D" id="3.40.50.720">
    <property type="entry name" value="NAD(P)-binding Rossmann-like Domain"/>
    <property type="match status" value="1"/>
</dbReference>
<organism evidence="6 7">
    <name type="scientific">Rhodococcus jostii</name>
    <dbReference type="NCBI Taxonomy" id="132919"/>
    <lineage>
        <taxon>Bacteria</taxon>
        <taxon>Bacillati</taxon>
        <taxon>Actinomycetota</taxon>
        <taxon>Actinomycetes</taxon>
        <taxon>Mycobacteriales</taxon>
        <taxon>Nocardiaceae</taxon>
        <taxon>Rhodococcus</taxon>
    </lineage>
</organism>
<evidence type="ECO:0000256" key="1">
    <source>
        <dbReference type="ARBA" id="ARBA00004191"/>
    </source>
</evidence>
<evidence type="ECO:0000256" key="5">
    <source>
        <dbReference type="ARBA" id="ARBA00047400"/>
    </source>
</evidence>
<keyword evidence="3" id="KW-0964">Secreted</keyword>